<proteinExistence type="predicted"/>
<evidence type="ECO:0000313" key="2">
    <source>
        <dbReference type="EMBL" id="GAF83386.1"/>
    </source>
</evidence>
<feature type="non-terminal residue" evidence="2">
    <location>
        <position position="90"/>
    </location>
</feature>
<evidence type="ECO:0000256" key="1">
    <source>
        <dbReference type="SAM" id="MobiDB-lite"/>
    </source>
</evidence>
<accession>X0T7S6</accession>
<protein>
    <submittedName>
        <fullName evidence="2">Uncharacterized protein</fullName>
    </submittedName>
</protein>
<gene>
    <name evidence="2" type="ORF">S01H1_11954</name>
</gene>
<organism evidence="2">
    <name type="scientific">marine sediment metagenome</name>
    <dbReference type="NCBI Taxonomy" id="412755"/>
    <lineage>
        <taxon>unclassified sequences</taxon>
        <taxon>metagenomes</taxon>
        <taxon>ecological metagenomes</taxon>
    </lineage>
</organism>
<dbReference type="AlphaFoldDB" id="X0T7S6"/>
<sequence length="90" mass="10003">MKGDAEGRPMLYVFSTCTHLIRTLPAMQHDPLKPEDLDTEVEDHAVDEARYAAMSRPQVGKTPAGARRPAVIRKVQSKAKSKRTKESVPC</sequence>
<dbReference type="EMBL" id="BARS01006115">
    <property type="protein sequence ID" value="GAF83386.1"/>
    <property type="molecule type" value="Genomic_DNA"/>
</dbReference>
<dbReference type="Gene3D" id="3.30.420.280">
    <property type="match status" value="1"/>
</dbReference>
<comment type="caution">
    <text evidence="2">The sequence shown here is derived from an EMBL/GenBank/DDBJ whole genome shotgun (WGS) entry which is preliminary data.</text>
</comment>
<reference evidence="2" key="1">
    <citation type="journal article" date="2014" name="Front. Microbiol.">
        <title>High frequency of phylogenetically diverse reductive dehalogenase-homologous genes in deep subseafloor sedimentary metagenomes.</title>
        <authorList>
            <person name="Kawai M."/>
            <person name="Futagami T."/>
            <person name="Toyoda A."/>
            <person name="Takaki Y."/>
            <person name="Nishi S."/>
            <person name="Hori S."/>
            <person name="Arai W."/>
            <person name="Tsubouchi T."/>
            <person name="Morono Y."/>
            <person name="Uchiyama I."/>
            <person name="Ito T."/>
            <person name="Fujiyama A."/>
            <person name="Inagaki F."/>
            <person name="Takami H."/>
        </authorList>
    </citation>
    <scope>NUCLEOTIDE SEQUENCE</scope>
    <source>
        <strain evidence="2">Expedition CK06-06</strain>
    </source>
</reference>
<name>X0T7S6_9ZZZZ</name>
<feature type="region of interest" description="Disordered" evidence="1">
    <location>
        <begin position="51"/>
        <end position="90"/>
    </location>
</feature>